<sequence length="231" mass="25998">MHIHYFQHVPFEGLGSIADWISRKGHQLSFTRWYEQPASQLPENIDMLIIMGGTMGVYEIEQFPWIKTELQLIEEAIKKNIKVLGICLGAQLIASALGADVYPQNQKEIGWYPLDVSFQGQAAALDKVFPQHFPTFHFHGDMFDIPQGATRFAASAAGPHQAFIKGDRVIGLQFHLEMTPESIEDIVGHNAEVLEAGGPFVQQAPTIRQHFDLLPVNNKIMFRLLDHLEAL</sequence>
<accession>A0A1H4E3M0</accession>
<keyword evidence="2" id="KW-0315">Glutamine amidotransferase</keyword>
<dbReference type="Pfam" id="PF00117">
    <property type="entry name" value="GATase"/>
    <property type="match status" value="1"/>
</dbReference>
<dbReference type="PANTHER" id="PTHR42695">
    <property type="entry name" value="GLUTAMINE AMIDOTRANSFERASE YLR126C-RELATED"/>
    <property type="match status" value="1"/>
</dbReference>
<reference evidence="3" key="1">
    <citation type="submission" date="2016-10" db="EMBL/GenBank/DDBJ databases">
        <authorList>
            <person name="Varghese N."/>
            <person name="Submissions S."/>
        </authorList>
    </citation>
    <scope>NUCLEOTIDE SEQUENCE [LARGE SCALE GENOMIC DNA]</scope>
    <source>
        <strain evidence="3">DSM 23920</strain>
    </source>
</reference>
<dbReference type="RefSeq" id="WP_089763205.1">
    <property type="nucleotide sequence ID" value="NZ_BKAT01000029.1"/>
</dbReference>
<dbReference type="SUPFAM" id="SSF52317">
    <property type="entry name" value="Class I glutamine amidotransferase-like"/>
    <property type="match status" value="1"/>
</dbReference>
<keyword evidence="3" id="KW-1185">Reference proteome</keyword>
<dbReference type="AlphaFoldDB" id="A0A1H4E3M0"/>
<evidence type="ECO:0000259" key="1">
    <source>
        <dbReference type="Pfam" id="PF00117"/>
    </source>
</evidence>
<dbReference type="PROSITE" id="PS51273">
    <property type="entry name" value="GATASE_TYPE_1"/>
    <property type="match status" value="1"/>
</dbReference>
<dbReference type="GO" id="GO:0016740">
    <property type="term" value="F:transferase activity"/>
    <property type="evidence" value="ECO:0007669"/>
    <property type="project" value="UniProtKB-KW"/>
</dbReference>
<evidence type="ECO:0000313" key="2">
    <source>
        <dbReference type="EMBL" id="SEA79611.1"/>
    </source>
</evidence>
<proteinExistence type="predicted"/>
<dbReference type="PANTHER" id="PTHR42695:SF5">
    <property type="entry name" value="GLUTAMINE AMIDOTRANSFERASE YLR126C-RELATED"/>
    <property type="match status" value="1"/>
</dbReference>
<evidence type="ECO:0000313" key="3">
    <source>
        <dbReference type="Proteomes" id="UP000199656"/>
    </source>
</evidence>
<dbReference type="FunFam" id="3.40.50.880:FF:000033">
    <property type="entry name" value="Glutamine amidotransferase class-I"/>
    <property type="match status" value="1"/>
</dbReference>
<dbReference type="EMBL" id="FNRL01000016">
    <property type="protein sequence ID" value="SEA79611.1"/>
    <property type="molecule type" value="Genomic_DNA"/>
</dbReference>
<dbReference type="CDD" id="cd01741">
    <property type="entry name" value="GATase1_1"/>
    <property type="match status" value="1"/>
</dbReference>
<name>A0A1H4E3M0_9BACT</name>
<dbReference type="GO" id="GO:0005829">
    <property type="term" value="C:cytosol"/>
    <property type="evidence" value="ECO:0007669"/>
    <property type="project" value="TreeGrafter"/>
</dbReference>
<protein>
    <submittedName>
        <fullName evidence="2">GMP synthase-Glutamine amidotransferase</fullName>
    </submittedName>
</protein>
<gene>
    <name evidence="2" type="ORF">SAMN05660909_03484</name>
</gene>
<dbReference type="InterPro" id="IPR029062">
    <property type="entry name" value="Class_I_gatase-like"/>
</dbReference>
<dbReference type="InterPro" id="IPR044992">
    <property type="entry name" value="ChyE-like"/>
</dbReference>
<keyword evidence="2" id="KW-0808">Transferase</keyword>
<dbReference type="OrthoDB" id="9807137at2"/>
<dbReference type="InterPro" id="IPR017926">
    <property type="entry name" value="GATASE"/>
</dbReference>
<dbReference type="Gene3D" id="3.40.50.880">
    <property type="match status" value="1"/>
</dbReference>
<organism evidence="2 3">
    <name type="scientific">Chitinophaga terrae</name>
    <name type="common">ex Kim and Jung 2007</name>
    <dbReference type="NCBI Taxonomy" id="408074"/>
    <lineage>
        <taxon>Bacteria</taxon>
        <taxon>Pseudomonadati</taxon>
        <taxon>Bacteroidota</taxon>
        <taxon>Chitinophagia</taxon>
        <taxon>Chitinophagales</taxon>
        <taxon>Chitinophagaceae</taxon>
        <taxon>Chitinophaga</taxon>
    </lineage>
</organism>
<dbReference type="Proteomes" id="UP000199656">
    <property type="component" value="Unassembled WGS sequence"/>
</dbReference>
<dbReference type="STRING" id="408074.SAMN05660909_03484"/>
<feature type="domain" description="Glutamine amidotransferase" evidence="1">
    <location>
        <begin position="22"/>
        <end position="181"/>
    </location>
</feature>